<proteinExistence type="predicted"/>
<dbReference type="OrthoDB" id="3352408at2759"/>
<gene>
    <name evidence="1" type="primary">ATP1A1</name>
</gene>
<dbReference type="ChiTaRS" id="ATP1A1">
    <property type="organism name" value="human"/>
</dbReference>
<reference evidence="1" key="1">
    <citation type="submission" date="2012-10" db="EMBL/GenBank/DDBJ databases">
        <title>Direct identification of alternative open reading frame translation products in human.</title>
        <authorList>
            <person name="Vanderperre B."/>
            <person name="Lucier J.-F."/>
            <person name="Motard J."/>
            <person name="Tremblay G."/>
            <person name="Vanderperre S."/>
            <person name="Wisztorski M."/>
            <person name="Salzet M."/>
            <person name="Boisvert F.-M."/>
            <person name="Roucou X."/>
        </authorList>
    </citation>
    <scope>NUCLEOTIDE SEQUENCE</scope>
</reference>
<protein>
    <submittedName>
        <fullName evidence="1">Alternative protein ATP1A1</fullName>
    </submittedName>
</protein>
<accession>L0R4U4</accession>
<organism evidence="1">
    <name type="scientific">Homo sapiens</name>
    <name type="common">Human</name>
    <dbReference type="NCBI Taxonomy" id="9606"/>
    <lineage>
        <taxon>Eukaryota</taxon>
        <taxon>Metazoa</taxon>
        <taxon>Chordata</taxon>
        <taxon>Craniata</taxon>
        <taxon>Vertebrata</taxon>
        <taxon>Euteleostomi</taxon>
        <taxon>Mammalia</taxon>
        <taxon>Eutheria</taxon>
        <taxon>Euarchontoglires</taxon>
        <taxon>Primates</taxon>
        <taxon>Haplorrhini</taxon>
        <taxon>Catarrhini</taxon>
        <taxon>Hominidae</taxon>
        <taxon>Homo</taxon>
    </lineage>
</organism>
<dbReference type="EMBL" id="HF547972">
    <property type="protein sequence ID" value="CCO13683.1"/>
    <property type="molecule type" value="Genomic_DNA"/>
</dbReference>
<dbReference type="AlphaFoldDB" id="L0R4U4"/>
<name>L0R4U4_HUMAN</name>
<evidence type="ECO:0000313" key="1">
    <source>
        <dbReference type="EMBL" id="CCO13683.1"/>
    </source>
</evidence>
<sequence length="54" mass="6314">MKHVALWGEGGGLPENHPSVEMTAGKVFMCLFVFVKKEHPERLKEYILYLDFYK</sequence>